<dbReference type="Proteomes" id="UP000263881">
    <property type="component" value="Chromosome"/>
</dbReference>
<dbReference type="NCBIfam" id="TIGR02124">
    <property type="entry name" value="hypE"/>
    <property type="match status" value="1"/>
</dbReference>
<dbReference type="PANTHER" id="PTHR30303:SF0">
    <property type="entry name" value="CARBAMOYL DEHYDRATASE HYPE"/>
    <property type="match status" value="1"/>
</dbReference>
<dbReference type="Pfam" id="PF02769">
    <property type="entry name" value="AIRS_C"/>
    <property type="match status" value="1"/>
</dbReference>
<proteinExistence type="inferred from homology"/>
<feature type="domain" description="PurM-like C-terminal" evidence="3">
    <location>
        <begin position="178"/>
        <end position="330"/>
    </location>
</feature>
<dbReference type="RefSeq" id="WP_085652414.1">
    <property type="nucleotide sequence ID" value="NZ_CP023009.1"/>
</dbReference>
<keyword evidence="5" id="KW-1185">Reference proteome</keyword>
<dbReference type="InterPro" id="IPR036676">
    <property type="entry name" value="PurM-like_C_sf"/>
</dbReference>
<dbReference type="AlphaFoldDB" id="A0AAD0SI07"/>
<evidence type="ECO:0000259" key="2">
    <source>
        <dbReference type="Pfam" id="PF00586"/>
    </source>
</evidence>
<dbReference type="SUPFAM" id="SSF55326">
    <property type="entry name" value="PurM N-terminal domain-like"/>
    <property type="match status" value="1"/>
</dbReference>
<dbReference type="GO" id="GO:0051604">
    <property type="term" value="P:protein maturation"/>
    <property type="evidence" value="ECO:0007669"/>
    <property type="project" value="TreeGrafter"/>
</dbReference>
<dbReference type="InterPro" id="IPR011854">
    <property type="entry name" value="HypE"/>
</dbReference>
<protein>
    <submittedName>
        <fullName evidence="4">Hydrogenase expression/formation protein HypE</fullName>
    </submittedName>
</protein>
<reference evidence="4 5" key="1">
    <citation type="submission" date="2017-08" db="EMBL/GenBank/DDBJ databases">
        <title>Comparative genomics of bacteria isolated from necrotic lesions of AOD affected trees.</title>
        <authorList>
            <person name="Doonan J."/>
            <person name="Denman S."/>
            <person name="McDonald J.E."/>
        </authorList>
    </citation>
    <scope>NUCLEOTIDE SEQUENCE [LARGE SCALE GENOMIC DNA]</scope>
    <source>
        <strain evidence="4 5">477</strain>
    </source>
</reference>
<dbReference type="InterPro" id="IPR036921">
    <property type="entry name" value="PurM-like_N_sf"/>
</dbReference>
<organism evidence="4 5">
    <name type="scientific">Lonsdalea britannica</name>
    <dbReference type="NCBI Taxonomy" id="1082704"/>
    <lineage>
        <taxon>Bacteria</taxon>
        <taxon>Pseudomonadati</taxon>
        <taxon>Pseudomonadota</taxon>
        <taxon>Gammaproteobacteria</taxon>
        <taxon>Enterobacterales</taxon>
        <taxon>Pectobacteriaceae</taxon>
        <taxon>Lonsdalea</taxon>
    </lineage>
</organism>
<accession>A0AAD0SI07</accession>
<dbReference type="InterPro" id="IPR010918">
    <property type="entry name" value="PurM-like_C_dom"/>
</dbReference>
<evidence type="ECO:0000256" key="1">
    <source>
        <dbReference type="ARBA" id="ARBA00006243"/>
    </source>
</evidence>
<evidence type="ECO:0000259" key="3">
    <source>
        <dbReference type="Pfam" id="PF02769"/>
    </source>
</evidence>
<dbReference type="EMBL" id="CP023009">
    <property type="protein sequence ID" value="AXW87519.1"/>
    <property type="molecule type" value="Genomic_DNA"/>
</dbReference>
<dbReference type="Gene3D" id="3.90.650.10">
    <property type="entry name" value="PurM-like C-terminal domain"/>
    <property type="match status" value="1"/>
</dbReference>
<sequence length="354" mass="37788">MSIPDSHYDNELGPDLFAPAGETVILDHGTGAKLSRELVERISATLEETYLGKMEDSALLELPSHCIALTTDSFVVTPLIFGNGDIGKIAVCGTVNDLAVSGARPLYLTLSLIIEEGMPMADLLHIIASVRDTARAAGVKIVAGDTKVVGKGEADQLFINTAGVGVLERPPVSVQNVRPGQKIILSGYIGNHSIHLLSIREGLGFERHVLSDCAPLNHMIESVLRDIPAGKIASMRDVTRGGLSAVLHEHARTASCSIFFDQQALPILPETAMAADMLGVDVINLANEGCLCLFVEPDVVEEVLARLHDHPLGRNAALIGEVRAGSQPEVFKVEPDGSQTMIEELYGAELPRLC</sequence>
<feature type="domain" description="PurM-like N-terminal" evidence="2">
    <location>
        <begin position="55"/>
        <end position="166"/>
    </location>
</feature>
<dbReference type="PIRSF" id="PIRSF005644">
    <property type="entry name" value="Hdrgns_mtr_HypE"/>
    <property type="match status" value="1"/>
</dbReference>
<dbReference type="CDD" id="cd02197">
    <property type="entry name" value="HypE"/>
    <property type="match status" value="1"/>
</dbReference>
<dbReference type="InterPro" id="IPR016188">
    <property type="entry name" value="PurM-like_N"/>
</dbReference>
<dbReference type="Pfam" id="PF00586">
    <property type="entry name" value="AIRS"/>
    <property type="match status" value="1"/>
</dbReference>
<dbReference type="SUPFAM" id="SSF56042">
    <property type="entry name" value="PurM C-terminal domain-like"/>
    <property type="match status" value="1"/>
</dbReference>
<name>A0AAD0SI07_9GAMM</name>
<dbReference type="PANTHER" id="PTHR30303">
    <property type="entry name" value="HYDROGENASE ISOENZYMES FORMATION PROTEIN HYPE"/>
    <property type="match status" value="1"/>
</dbReference>
<evidence type="ECO:0000313" key="5">
    <source>
        <dbReference type="Proteomes" id="UP000263881"/>
    </source>
</evidence>
<dbReference type="KEGG" id="lbq:CKQ53_11350"/>
<evidence type="ECO:0000313" key="4">
    <source>
        <dbReference type="EMBL" id="AXW87519.1"/>
    </source>
</evidence>
<dbReference type="Gene3D" id="3.30.1330.10">
    <property type="entry name" value="PurM-like, N-terminal domain"/>
    <property type="match status" value="1"/>
</dbReference>
<gene>
    <name evidence="4" type="primary">hypE</name>
    <name evidence="4" type="ORF">CKQ53_11350</name>
</gene>
<comment type="similarity">
    <text evidence="1">Belongs to the HypE family.</text>
</comment>